<dbReference type="AlphaFoldDB" id="A0A075HRZ2"/>
<proteinExistence type="predicted"/>
<protein>
    <recommendedName>
        <fullName evidence="2">Peptidase</fullName>
    </recommendedName>
</protein>
<accession>A0A075HRZ2</accession>
<reference evidence="1" key="1">
    <citation type="journal article" date="2014" name="Genome Biol. Evol.">
        <title>Pangenome evidence for extensive interdomain horizontal transfer affecting lineage core and shell genes in uncultured planktonic thaumarchaeota and euryarchaeota.</title>
        <authorList>
            <person name="Deschamps P."/>
            <person name="Zivanovic Y."/>
            <person name="Moreira D."/>
            <person name="Rodriguez-Valera F."/>
            <person name="Lopez-Garcia P."/>
        </authorList>
    </citation>
    <scope>NUCLEOTIDE SEQUENCE</scope>
</reference>
<sequence>MRLSIIIAASALLFLIPLASQDSFAQVNSGGFQAGGVNIDGSWYVGEGLKVGDYYSYNLCHVDYLDCSDFDMAMWVQEEVRVGTEDKFRIQVLIYDGKKIVKGHMDVGQVAPEPTGGSEEISSYRSVYKSSIVWLSAFATKEIDSDGVYLTGKGPKDFRAASWGKIGNIGGQQILPSAQETISVGAGQFDSILLTWKTGGQQSKVWIVDEFPFPIQGKTFMHVSQGIPPVEYDFELLDYKENVSSNPFLNVETTAAKQAAAGCPEEFLKTKFNESTNTFSMIVKGVYGPKIVKQGCEIEMFIDFKRMVNPTEFVDQVHYDIAVFSDPSKPPIQTVSIDEGRAELYTASGQTHRFVIAEQPPGKYIYAIIVYGTGPEHILGGNPDTSGLMTFDVEVVKGGNTSFVAPPTASITEIPQWVKSNAEWWAEGQIPDSDFVSGIQYLINQGIMKIPETAQGSGSGSDGIPAWIKDIAEFWADGQIDDNTFVGGIQWLISNGIMKLS</sequence>
<name>A0A075HRZ2_9ARCH</name>
<organism evidence="1">
    <name type="scientific">uncultured marine thaumarchaeote KM3_74_G04</name>
    <dbReference type="NCBI Taxonomy" id="1456274"/>
    <lineage>
        <taxon>Archaea</taxon>
        <taxon>Nitrososphaerota</taxon>
        <taxon>environmental samples</taxon>
    </lineage>
</organism>
<dbReference type="EMBL" id="KF901062">
    <property type="protein sequence ID" value="AIF16683.1"/>
    <property type="molecule type" value="Genomic_DNA"/>
</dbReference>
<evidence type="ECO:0000313" key="1">
    <source>
        <dbReference type="EMBL" id="AIF16683.1"/>
    </source>
</evidence>
<evidence type="ECO:0008006" key="2">
    <source>
        <dbReference type="Google" id="ProtNLM"/>
    </source>
</evidence>